<evidence type="ECO:0000313" key="2">
    <source>
        <dbReference type="Proteomes" id="UP001228049"/>
    </source>
</evidence>
<comment type="caution">
    <text evidence="1">The sequence shown here is derived from an EMBL/GenBank/DDBJ whole genome shotgun (WGS) entry which is preliminary data.</text>
</comment>
<organism evidence="1 2">
    <name type="scientific">Dissostichus eleginoides</name>
    <name type="common">Patagonian toothfish</name>
    <name type="synonym">Dissostichus amissus</name>
    <dbReference type="NCBI Taxonomy" id="100907"/>
    <lineage>
        <taxon>Eukaryota</taxon>
        <taxon>Metazoa</taxon>
        <taxon>Chordata</taxon>
        <taxon>Craniata</taxon>
        <taxon>Vertebrata</taxon>
        <taxon>Euteleostomi</taxon>
        <taxon>Actinopterygii</taxon>
        <taxon>Neopterygii</taxon>
        <taxon>Teleostei</taxon>
        <taxon>Neoteleostei</taxon>
        <taxon>Acanthomorphata</taxon>
        <taxon>Eupercaria</taxon>
        <taxon>Perciformes</taxon>
        <taxon>Notothenioidei</taxon>
        <taxon>Nototheniidae</taxon>
        <taxon>Dissostichus</taxon>
    </lineage>
</organism>
<evidence type="ECO:0000313" key="1">
    <source>
        <dbReference type="EMBL" id="KAK1880065.1"/>
    </source>
</evidence>
<proteinExistence type="predicted"/>
<dbReference type="AlphaFoldDB" id="A0AAD9BAF5"/>
<accession>A0AAD9BAF5</accession>
<reference evidence="1" key="1">
    <citation type="submission" date="2023-04" db="EMBL/GenBank/DDBJ databases">
        <title>Chromosome-level genome of Chaenocephalus aceratus.</title>
        <authorList>
            <person name="Park H."/>
        </authorList>
    </citation>
    <scope>NUCLEOTIDE SEQUENCE</scope>
    <source>
        <strain evidence="1">DE</strain>
        <tissue evidence="1">Muscle</tissue>
    </source>
</reference>
<dbReference type="EMBL" id="JASDAP010000025">
    <property type="protein sequence ID" value="KAK1880065.1"/>
    <property type="molecule type" value="Genomic_DNA"/>
</dbReference>
<sequence length="67" mass="7451">MSETTGFNIGDLINVIPLNEDSTILINNIILTLVMPTVGHWHTVNPQGRFLQFSFRQVPAAQTLVDT</sequence>
<protein>
    <submittedName>
        <fullName evidence="1">Phospholipid-transporting ATPase C6C3.06c</fullName>
    </submittedName>
</protein>
<name>A0AAD9BAF5_DISEL</name>
<gene>
    <name evidence="1" type="ORF">KUDE01_025594</name>
</gene>
<keyword evidence="2" id="KW-1185">Reference proteome</keyword>
<dbReference type="Proteomes" id="UP001228049">
    <property type="component" value="Unassembled WGS sequence"/>
</dbReference>